<keyword evidence="2" id="KW-0547">Nucleotide-binding</keyword>
<dbReference type="Proteomes" id="UP001168338">
    <property type="component" value="Unassembled WGS sequence"/>
</dbReference>
<dbReference type="PANTHER" id="PTHR33295:SF8">
    <property type="entry name" value="AAA+ ATPASE DOMAIN-CONTAINING PROTEIN"/>
    <property type="match status" value="1"/>
</dbReference>
<dbReference type="GO" id="GO:0005524">
    <property type="term" value="F:ATP binding"/>
    <property type="evidence" value="ECO:0007669"/>
    <property type="project" value="UniProtKB-KW"/>
</dbReference>
<dbReference type="InterPro" id="IPR041682">
    <property type="entry name" value="AAA_14"/>
</dbReference>
<evidence type="ECO:0000313" key="2">
    <source>
        <dbReference type="EMBL" id="MDN7025706.1"/>
    </source>
</evidence>
<dbReference type="Gene3D" id="3.40.50.300">
    <property type="entry name" value="P-loop containing nucleotide triphosphate hydrolases"/>
    <property type="match status" value="1"/>
</dbReference>
<dbReference type="SMART" id="SM00382">
    <property type="entry name" value="AAA"/>
    <property type="match status" value="1"/>
</dbReference>
<dbReference type="InterPro" id="IPR027417">
    <property type="entry name" value="P-loop_NTPase"/>
</dbReference>
<dbReference type="PANTHER" id="PTHR33295">
    <property type="entry name" value="ATPASE"/>
    <property type="match status" value="1"/>
</dbReference>
<keyword evidence="2" id="KW-0067">ATP-binding</keyword>
<proteinExistence type="predicted"/>
<dbReference type="InterPro" id="IPR003593">
    <property type="entry name" value="AAA+_ATPase"/>
</dbReference>
<dbReference type="InterPro" id="IPR025420">
    <property type="entry name" value="DUF4143"/>
</dbReference>
<dbReference type="Pfam" id="PF13635">
    <property type="entry name" value="DUF4143"/>
    <property type="match status" value="1"/>
</dbReference>
<organism evidence="2 3">
    <name type="scientific">Methanoculleus frigidifontis</name>
    <dbReference type="NCBI Taxonomy" id="2584085"/>
    <lineage>
        <taxon>Archaea</taxon>
        <taxon>Methanobacteriati</taxon>
        <taxon>Methanobacteriota</taxon>
        <taxon>Stenosarchaea group</taxon>
        <taxon>Methanomicrobia</taxon>
        <taxon>Methanomicrobiales</taxon>
        <taxon>Methanomicrobiaceae</taxon>
        <taxon>Methanoculleus</taxon>
    </lineage>
</organism>
<dbReference type="Pfam" id="PF13173">
    <property type="entry name" value="AAA_14"/>
    <property type="match status" value="1"/>
</dbReference>
<protein>
    <submittedName>
        <fullName evidence="2">ATP-binding protein</fullName>
    </submittedName>
</protein>
<sequence length="430" mass="49054">MQIALESQNPWWFSRGFETGVERLSQFPEIVRYLDAREILLLAGARRTGKSTLVYQIIRFLLKRGVPKEAILSINLDEPLFISMADDPALLGGIVEDYLARHAGLERLYLCIDEVQNYTHWASAVKTFHDTKSNVKCILTGSVSSLLRHELSTRLSGRYFSCTIYPLSFPEYLRFQGMTNPTLVEKRQQFAAYLHYGGFPRVALEPDADLKRQILKSYYETIYLKDIIFPNRLRNNSDLVDLLYYLISNAGNALSYHRIAGALHIATETVREYIEYAENAYLLYTLMKYDSSVKKQLANPKKIYAIDTGLINAVAFTFSENRGKLLENLVFITLKKQYDAIYYHKDRYECDFLVKSGRTIALAIQVTQSLGDPGTRKREIRGLCEAMDAYGLAEGIIITEAESEDVVIGGRAIHVVPVYTWLDGRSNVQE</sequence>
<reference evidence="2" key="1">
    <citation type="submission" date="2019-05" db="EMBL/GenBank/DDBJ databases">
        <title>Methanoculleus sp. FWC-SCC1, a methanogenic archaeon isolated from deep marine cold seep.</title>
        <authorList>
            <person name="Chen Y.-W."/>
            <person name="Chen S.-C."/>
            <person name="Teng N.-H."/>
            <person name="Lai M.-C."/>
        </authorList>
    </citation>
    <scope>NUCLEOTIDE SEQUENCE</scope>
    <source>
        <strain evidence="2">FWC-SCC1</strain>
    </source>
</reference>
<keyword evidence="3" id="KW-1185">Reference proteome</keyword>
<comment type="caution">
    <text evidence="2">The sequence shown here is derived from an EMBL/GenBank/DDBJ whole genome shotgun (WGS) entry which is preliminary data.</text>
</comment>
<dbReference type="RefSeq" id="WP_301664892.1">
    <property type="nucleotide sequence ID" value="NZ_VCYH01000009.1"/>
</dbReference>
<dbReference type="EMBL" id="VCYH01000009">
    <property type="protein sequence ID" value="MDN7025706.1"/>
    <property type="molecule type" value="Genomic_DNA"/>
</dbReference>
<dbReference type="SUPFAM" id="SSF52540">
    <property type="entry name" value="P-loop containing nucleoside triphosphate hydrolases"/>
    <property type="match status" value="1"/>
</dbReference>
<evidence type="ECO:0000313" key="3">
    <source>
        <dbReference type="Proteomes" id="UP001168338"/>
    </source>
</evidence>
<gene>
    <name evidence="2" type="ORF">FGU65_12575</name>
</gene>
<accession>A0ABT8MCN7</accession>
<feature type="domain" description="AAA+ ATPase" evidence="1">
    <location>
        <begin position="36"/>
        <end position="170"/>
    </location>
</feature>
<evidence type="ECO:0000259" key="1">
    <source>
        <dbReference type="SMART" id="SM00382"/>
    </source>
</evidence>
<name>A0ABT8MCN7_9EURY</name>